<feature type="region of interest" description="Disordered" evidence="1">
    <location>
        <begin position="1"/>
        <end position="29"/>
    </location>
</feature>
<dbReference type="OrthoDB" id="407894at2759"/>
<name>A0A1Q9DFT4_SYMMI</name>
<dbReference type="EMBL" id="LSRX01000561">
    <property type="protein sequence ID" value="OLP94029.1"/>
    <property type="molecule type" value="Genomic_DNA"/>
</dbReference>
<reference evidence="2 3" key="1">
    <citation type="submission" date="2016-02" db="EMBL/GenBank/DDBJ databases">
        <title>Genome analysis of coral dinoflagellate symbionts highlights evolutionary adaptations to a symbiotic lifestyle.</title>
        <authorList>
            <person name="Aranda M."/>
            <person name="Li Y."/>
            <person name="Liew Y.J."/>
            <person name="Baumgarten S."/>
            <person name="Simakov O."/>
            <person name="Wilson M."/>
            <person name="Piel J."/>
            <person name="Ashoor H."/>
            <person name="Bougouffa S."/>
            <person name="Bajic V.B."/>
            <person name="Ryu T."/>
            <person name="Ravasi T."/>
            <person name="Bayer T."/>
            <person name="Micklem G."/>
            <person name="Kim H."/>
            <person name="Bhak J."/>
            <person name="Lajeunesse T.C."/>
            <person name="Voolstra C.R."/>
        </authorList>
    </citation>
    <scope>NUCLEOTIDE SEQUENCE [LARGE SCALE GENOMIC DNA]</scope>
    <source>
        <strain evidence="2 3">CCMP2467</strain>
    </source>
</reference>
<protein>
    <submittedName>
        <fullName evidence="2">Uncharacterized protein</fullName>
    </submittedName>
</protein>
<evidence type="ECO:0000256" key="1">
    <source>
        <dbReference type="SAM" id="MobiDB-lite"/>
    </source>
</evidence>
<proteinExistence type="predicted"/>
<gene>
    <name evidence="2" type="ORF">AK812_SmicGene23989</name>
</gene>
<dbReference type="Proteomes" id="UP000186817">
    <property type="component" value="Unassembled WGS sequence"/>
</dbReference>
<dbReference type="SUPFAM" id="SSF52540">
    <property type="entry name" value="P-loop containing nucleoside triphosphate hydrolases"/>
    <property type="match status" value="1"/>
</dbReference>
<organism evidence="2 3">
    <name type="scientific">Symbiodinium microadriaticum</name>
    <name type="common">Dinoflagellate</name>
    <name type="synonym">Zooxanthella microadriatica</name>
    <dbReference type="NCBI Taxonomy" id="2951"/>
    <lineage>
        <taxon>Eukaryota</taxon>
        <taxon>Sar</taxon>
        <taxon>Alveolata</taxon>
        <taxon>Dinophyceae</taxon>
        <taxon>Suessiales</taxon>
        <taxon>Symbiodiniaceae</taxon>
        <taxon>Symbiodinium</taxon>
    </lineage>
</organism>
<comment type="caution">
    <text evidence="2">The sequence shown here is derived from an EMBL/GenBank/DDBJ whole genome shotgun (WGS) entry which is preliminary data.</text>
</comment>
<evidence type="ECO:0000313" key="3">
    <source>
        <dbReference type="Proteomes" id="UP000186817"/>
    </source>
</evidence>
<keyword evidence="3" id="KW-1185">Reference proteome</keyword>
<sequence>MLGGTSQRLGAELSREAPESSDSEVHSFSNRGSSLSLILCFRRDCCPYVIGESTGLLPQPRDPARTRLAQDGHWNTIRRDGDILDLMMWHDSQPSGERLTNSLQDVLSHTQQAKLGLARALVANPDVLVLHKPGMPYDDRTSHMVLEVIRSHVANRGLGYPSDPMTRSPRTCLFTSSKRYGLQLADRIYLIGPTGEIRQVSADEVTEGMLA</sequence>
<dbReference type="AlphaFoldDB" id="A0A1Q9DFT4"/>
<accession>A0A1Q9DFT4</accession>
<dbReference type="InterPro" id="IPR027417">
    <property type="entry name" value="P-loop_NTPase"/>
</dbReference>
<evidence type="ECO:0000313" key="2">
    <source>
        <dbReference type="EMBL" id="OLP94029.1"/>
    </source>
</evidence>
<dbReference type="Gene3D" id="3.40.50.300">
    <property type="entry name" value="P-loop containing nucleotide triphosphate hydrolases"/>
    <property type="match status" value="1"/>
</dbReference>